<keyword evidence="1" id="KW-0175">Coiled coil</keyword>
<dbReference type="AlphaFoldDB" id="A0AA42QMJ5"/>
<dbReference type="Proteomes" id="UP001161567">
    <property type="component" value="Unassembled WGS sequence"/>
</dbReference>
<proteinExistence type="predicted"/>
<organism evidence="2 3">
    <name type="scientific">Acinetobacter johnsonii</name>
    <dbReference type="NCBI Taxonomy" id="40214"/>
    <lineage>
        <taxon>Bacteria</taxon>
        <taxon>Pseudomonadati</taxon>
        <taxon>Pseudomonadota</taxon>
        <taxon>Gammaproteobacteria</taxon>
        <taxon>Moraxellales</taxon>
        <taxon>Moraxellaceae</taxon>
        <taxon>Acinetobacter</taxon>
    </lineage>
</organism>
<feature type="coiled-coil region" evidence="1">
    <location>
        <begin position="90"/>
        <end position="124"/>
    </location>
</feature>
<evidence type="ECO:0000256" key="1">
    <source>
        <dbReference type="SAM" id="Coils"/>
    </source>
</evidence>
<dbReference type="EMBL" id="JAOCIL010000001">
    <property type="protein sequence ID" value="MDH1436932.1"/>
    <property type="molecule type" value="Genomic_DNA"/>
</dbReference>
<gene>
    <name evidence="2" type="ORF">N5I27_00470</name>
</gene>
<evidence type="ECO:0000313" key="3">
    <source>
        <dbReference type="Proteomes" id="UP001161567"/>
    </source>
</evidence>
<dbReference type="RefSeq" id="WP_279746263.1">
    <property type="nucleotide sequence ID" value="NZ_JAOCIL010000001.1"/>
</dbReference>
<reference evidence="2" key="1">
    <citation type="submission" date="2022-09" db="EMBL/GenBank/DDBJ databases">
        <title>Intensive care unit water sources are persistently colonized with multi-drug resistant bacteria and are the site of extensive horizontal gene transfer of antibiotic resistance genes.</title>
        <authorList>
            <person name="Diorio-Toth L."/>
        </authorList>
    </citation>
    <scope>NUCLEOTIDE SEQUENCE</scope>
    <source>
        <strain evidence="2">GD03725</strain>
    </source>
</reference>
<evidence type="ECO:0000313" key="2">
    <source>
        <dbReference type="EMBL" id="MDH1436932.1"/>
    </source>
</evidence>
<protein>
    <submittedName>
        <fullName evidence="2">Uncharacterized protein</fullName>
    </submittedName>
</protein>
<accession>A0AA42QMJ5</accession>
<name>A0AA42QMJ5_ACIJO</name>
<sequence>MKQISSPIFQSFLVLLSQKQIDGWTSKKIWNNLNLSKDEKERINQQQLYRLLRKLVRQGHLVKHIHSDNPRLSTFVETENMHEFRKKFDLIAIKNDSKKLNFKINELKEKQKIYENQIKASEQAIIDFPELKTEILRRKNQLLQDIEKLKAYNDFLLSLI</sequence>
<comment type="caution">
    <text evidence="2">The sequence shown here is derived from an EMBL/GenBank/DDBJ whole genome shotgun (WGS) entry which is preliminary data.</text>
</comment>